<accession>A0AAE0GD66</accession>
<name>A0AAE0GD66_9CHLO</name>
<evidence type="ECO:0000313" key="3">
    <source>
        <dbReference type="Proteomes" id="UP001190700"/>
    </source>
</evidence>
<gene>
    <name evidence="2" type="ORF">CYMTET_15952</name>
</gene>
<dbReference type="AlphaFoldDB" id="A0AAE0GD66"/>
<sequence length="162" mass="18589">MPPTHTPPHAHNCQVVVSREILRRINMAGEPRVMGQSHSQTMTPHTVDESWRERIYKEELKAHEFWTQDPDVAETLNMGHTLRKPKNLVPTHAMAPKSAAGDDATSIISFRTTTTNSVTTQVLAEKVERLERHLAKEQSRRRQVEDQMQDLLKKTTVRSKHI</sequence>
<protein>
    <submittedName>
        <fullName evidence="2">Uncharacterized protein</fullName>
    </submittedName>
</protein>
<proteinExistence type="predicted"/>
<dbReference type="Proteomes" id="UP001190700">
    <property type="component" value="Unassembled WGS sequence"/>
</dbReference>
<keyword evidence="1" id="KW-0175">Coiled coil</keyword>
<dbReference type="EMBL" id="LGRX02006886">
    <property type="protein sequence ID" value="KAK3275951.1"/>
    <property type="molecule type" value="Genomic_DNA"/>
</dbReference>
<evidence type="ECO:0000256" key="1">
    <source>
        <dbReference type="SAM" id="Coils"/>
    </source>
</evidence>
<keyword evidence="3" id="KW-1185">Reference proteome</keyword>
<comment type="caution">
    <text evidence="2">The sequence shown here is derived from an EMBL/GenBank/DDBJ whole genome shotgun (WGS) entry which is preliminary data.</text>
</comment>
<feature type="coiled-coil region" evidence="1">
    <location>
        <begin position="120"/>
        <end position="154"/>
    </location>
</feature>
<evidence type="ECO:0000313" key="2">
    <source>
        <dbReference type="EMBL" id="KAK3275951.1"/>
    </source>
</evidence>
<reference evidence="2 3" key="1">
    <citation type="journal article" date="2015" name="Genome Biol. Evol.">
        <title>Comparative Genomics of a Bacterivorous Green Alga Reveals Evolutionary Causalities and Consequences of Phago-Mixotrophic Mode of Nutrition.</title>
        <authorList>
            <person name="Burns J.A."/>
            <person name="Paasch A."/>
            <person name="Narechania A."/>
            <person name="Kim E."/>
        </authorList>
    </citation>
    <scope>NUCLEOTIDE SEQUENCE [LARGE SCALE GENOMIC DNA]</scope>
    <source>
        <strain evidence="2 3">PLY_AMNH</strain>
    </source>
</reference>
<organism evidence="2 3">
    <name type="scientific">Cymbomonas tetramitiformis</name>
    <dbReference type="NCBI Taxonomy" id="36881"/>
    <lineage>
        <taxon>Eukaryota</taxon>
        <taxon>Viridiplantae</taxon>
        <taxon>Chlorophyta</taxon>
        <taxon>Pyramimonadophyceae</taxon>
        <taxon>Pyramimonadales</taxon>
        <taxon>Pyramimonadaceae</taxon>
        <taxon>Cymbomonas</taxon>
    </lineage>
</organism>